<keyword evidence="2" id="KW-1185">Reference proteome</keyword>
<dbReference type="RefSeq" id="WP_196103718.1">
    <property type="nucleotide sequence ID" value="NZ_CP064942.1"/>
</dbReference>
<sequence>MDKLWSTRGSEQAAASLRQALHALRAALGNDALTSGSGWVGLDSSKIHVALEPTNLDVDGSIPEFAEGLDIPDPEFEDWIRDARQHFADLWSKTIADNETTISSPAEKRITRLAEFTRRPWSPRSIKLVLPSEPPLGHDRNALSDIILRDGAQRAAHMLGAEVAEHRTLSADAQYSPGSLRFDCQVAEISGRVVIQPTIADPISGIVLWQRTMSGSQETTQDLIDEATAAISSAAVTQVFTARRTATAPRLLDAFSFDASRLLQADQALGAEADNTERSAEGPVRLAYRAWLRHTMVMERLTRTSSDALEEASEMMRYAREAAPFNQFILAVDSLIHGARGEDELALELALEARRLDPNHAFVRKSLSVALSFSGHPKAAHEEAIAAGRNQMSPLAPAFFELRKAYTAIGINDAAGALRWAKAAIQRAPDLRAAHRVVAALQYADGNVKEAEASLLRLRTLEPDFSLDLMASDSYPVDSLRKAGLLSVTESGLL</sequence>
<evidence type="ECO:0000313" key="1">
    <source>
        <dbReference type="EMBL" id="QPH54509.1"/>
    </source>
</evidence>
<gene>
    <name evidence="1" type="ORF">I0K15_01635</name>
</gene>
<dbReference type="InterPro" id="IPR011990">
    <property type="entry name" value="TPR-like_helical_dom_sf"/>
</dbReference>
<accession>A0A7S9LSJ3</accession>
<name>A0A7S9LSJ3_9RHOB</name>
<dbReference type="KEGG" id="poz:I0K15_01635"/>
<dbReference type="SUPFAM" id="SSF48452">
    <property type="entry name" value="TPR-like"/>
    <property type="match status" value="1"/>
</dbReference>
<evidence type="ECO:0008006" key="3">
    <source>
        <dbReference type="Google" id="ProtNLM"/>
    </source>
</evidence>
<evidence type="ECO:0000313" key="2">
    <source>
        <dbReference type="Proteomes" id="UP000594800"/>
    </source>
</evidence>
<reference evidence="1 2" key="1">
    <citation type="submission" date="2020-11" db="EMBL/GenBank/DDBJ databases">
        <title>Description of Pontivivens ytuae sp. nov. isolated from deep sea sediment of Mariana Trench.</title>
        <authorList>
            <person name="Wang Z."/>
            <person name="Sun Q.-L."/>
            <person name="Xu X.-D."/>
            <person name="Tang Y.-Z."/>
            <person name="Zhang J."/>
        </authorList>
    </citation>
    <scope>NUCLEOTIDE SEQUENCE [LARGE SCALE GENOMIC DNA]</scope>
    <source>
        <strain evidence="1 2">MT2928</strain>
    </source>
</reference>
<dbReference type="Proteomes" id="UP000594800">
    <property type="component" value="Chromosome"/>
</dbReference>
<dbReference type="EMBL" id="CP064942">
    <property type="protein sequence ID" value="QPH54509.1"/>
    <property type="molecule type" value="Genomic_DNA"/>
</dbReference>
<protein>
    <recommendedName>
        <fullName evidence="3">Tetratricopeptide repeat protein</fullName>
    </recommendedName>
</protein>
<dbReference type="AlphaFoldDB" id="A0A7S9LSJ3"/>
<organism evidence="1 2">
    <name type="scientific">Pontivivens ytuae</name>
    <dbReference type="NCBI Taxonomy" id="2789856"/>
    <lineage>
        <taxon>Bacteria</taxon>
        <taxon>Pseudomonadati</taxon>
        <taxon>Pseudomonadota</taxon>
        <taxon>Alphaproteobacteria</taxon>
        <taxon>Rhodobacterales</taxon>
        <taxon>Paracoccaceae</taxon>
        <taxon>Pontivivens</taxon>
    </lineage>
</organism>
<dbReference type="Gene3D" id="1.25.40.10">
    <property type="entry name" value="Tetratricopeptide repeat domain"/>
    <property type="match status" value="1"/>
</dbReference>
<proteinExistence type="predicted"/>